<keyword evidence="2" id="KW-0489">Methyltransferase</keyword>
<dbReference type="EMBL" id="FSQW01000002">
    <property type="protein sequence ID" value="SIO22474.1"/>
    <property type="molecule type" value="Genomic_DNA"/>
</dbReference>
<dbReference type="SUPFAM" id="SSF53335">
    <property type="entry name" value="S-adenosyl-L-methionine-dependent methyltransferases"/>
    <property type="match status" value="1"/>
</dbReference>
<name>A0A1N6HRN4_9SPHN</name>
<protein>
    <submittedName>
        <fullName evidence="2">Methyltransferase domain-containing protein</fullName>
    </submittedName>
</protein>
<evidence type="ECO:0000313" key="2">
    <source>
        <dbReference type="EMBL" id="SIO22474.1"/>
    </source>
</evidence>
<keyword evidence="3" id="KW-1185">Reference proteome</keyword>
<evidence type="ECO:0000256" key="1">
    <source>
        <dbReference type="SAM" id="Phobius"/>
    </source>
</evidence>
<accession>A0A1N6HRN4</accession>
<dbReference type="Proteomes" id="UP000185192">
    <property type="component" value="Unassembled WGS sequence"/>
</dbReference>
<dbReference type="Pfam" id="PF13489">
    <property type="entry name" value="Methyltransf_23"/>
    <property type="match status" value="1"/>
</dbReference>
<dbReference type="AlphaFoldDB" id="A0A1N6HRN4"/>
<feature type="transmembrane region" description="Helical" evidence="1">
    <location>
        <begin position="192"/>
        <end position="213"/>
    </location>
</feature>
<proteinExistence type="predicted"/>
<dbReference type="RefSeq" id="WP_074206284.1">
    <property type="nucleotide sequence ID" value="NZ_FSQW01000002.1"/>
</dbReference>
<organism evidence="2 3">
    <name type="scientific">Parasphingorhabdus marina DSM 22363</name>
    <dbReference type="NCBI Taxonomy" id="1123272"/>
    <lineage>
        <taxon>Bacteria</taxon>
        <taxon>Pseudomonadati</taxon>
        <taxon>Pseudomonadota</taxon>
        <taxon>Alphaproteobacteria</taxon>
        <taxon>Sphingomonadales</taxon>
        <taxon>Sphingomonadaceae</taxon>
        <taxon>Parasphingorhabdus</taxon>
    </lineage>
</organism>
<keyword evidence="1" id="KW-0472">Membrane</keyword>
<evidence type="ECO:0000313" key="3">
    <source>
        <dbReference type="Proteomes" id="UP000185192"/>
    </source>
</evidence>
<dbReference type="STRING" id="1123272.SAMN02745824_3425"/>
<dbReference type="Gene3D" id="3.40.50.150">
    <property type="entry name" value="Vaccinia Virus protein VP39"/>
    <property type="match status" value="1"/>
</dbReference>
<dbReference type="CDD" id="cd02440">
    <property type="entry name" value="AdoMet_MTases"/>
    <property type="match status" value="1"/>
</dbReference>
<keyword evidence="2" id="KW-0808">Transferase</keyword>
<dbReference type="GO" id="GO:0032259">
    <property type="term" value="P:methylation"/>
    <property type="evidence" value="ECO:0007669"/>
    <property type="project" value="UniProtKB-KW"/>
</dbReference>
<gene>
    <name evidence="2" type="ORF">SAMN02745824_3425</name>
</gene>
<keyword evidence="1" id="KW-0812">Transmembrane</keyword>
<dbReference type="PANTHER" id="PTHR43591">
    <property type="entry name" value="METHYLTRANSFERASE"/>
    <property type="match status" value="1"/>
</dbReference>
<dbReference type="OrthoDB" id="163232at2"/>
<sequence length="238" mass="28089">MKSFIRRWVFPNSSREYLRRYNQAFAAETEPGMRVLDAGAGEQPYRPFFDHCTYESADFEMVDKPYARSTYVCDLADIPTEDNLFDRIVFNQVLEHIPEPDKVLAELYRVTRPGGRIICTCPFYYEEHEKPYDFYRYTQFAHRHIFARAGFEIDRLEWLEGYFGTLGYQFQTMAHRLPASPSRYLKKPWWPVLFWPLLLLVKGSAALLAALFYRLDLACKITDRGHPKNYVILARKPA</sequence>
<keyword evidence="1" id="KW-1133">Transmembrane helix</keyword>
<dbReference type="InterPro" id="IPR029063">
    <property type="entry name" value="SAM-dependent_MTases_sf"/>
</dbReference>
<reference evidence="3" key="1">
    <citation type="submission" date="2016-11" db="EMBL/GenBank/DDBJ databases">
        <authorList>
            <person name="Varghese N."/>
            <person name="Submissions S."/>
        </authorList>
    </citation>
    <scope>NUCLEOTIDE SEQUENCE [LARGE SCALE GENOMIC DNA]</scope>
    <source>
        <strain evidence="3">DSM 22363</strain>
    </source>
</reference>
<dbReference type="GO" id="GO:0008168">
    <property type="term" value="F:methyltransferase activity"/>
    <property type="evidence" value="ECO:0007669"/>
    <property type="project" value="UniProtKB-KW"/>
</dbReference>